<feature type="domain" description="Alcohol dehydrogenase-like C-terminal" evidence="6">
    <location>
        <begin position="27"/>
        <end position="149"/>
    </location>
</feature>
<proteinExistence type="inferred from homology"/>
<organism evidence="7 8">
    <name type="scientific">Pseudoclavibacter terrae</name>
    <dbReference type="NCBI Taxonomy" id="1530195"/>
    <lineage>
        <taxon>Bacteria</taxon>
        <taxon>Bacillati</taxon>
        <taxon>Actinomycetota</taxon>
        <taxon>Actinomycetes</taxon>
        <taxon>Micrococcales</taxon>
        <taxon>Microbacteriaceae</taxon>
        <taxon>Pseudoclavibacter</taxon>
    </lineage>
</organism>
<evidence type="ECO:0000256" key="5">
    <source>
        <dbReference type="ARBA" id="ARBA00023002"/>
    </source>
</evidence>
<protein>
    <submittedName>
        <fullName evidence="7">Zinc-binding dehydrogenase</fullName>
    </submittedName>
</protein>
<dbReference type="InterPro" id="IPR013149">
    <property type="entry name" value="ADH-like_C"/>
</dbReference>
<evidence type="ECO:0000313" key="7">
    <source>
        <dbReference type="EMBL" id="KAB1638614.1"/>
    </source>
</evidence>
<evidence type="ECO:0000313" key="8">
    <source>
        <dbReference type="Proteomes" id="UP000490386"/>
    </source>
</evidence>
<dbReference type="OrthoDB" id="334894at2"/>
<evidence type="ECO:0000259" key="6">
    <source>
        <dbReference type="Pfam" id="PF00107"/>
    </source>
</evidence>
<keyword evidence="5" id="KW-0560">Oxidoreductase</keyword>
<dbReference type="AlphaFoldDB" id="A0A7J5B648"/>
<dbReference type="InterPro" id="IPR036291">
    <property type="entry name" value="NAD(P)-bd_dom_sf"/>
</dbReference>
<comment type="cofactor">
    <cofactor evidence="1">
        <name>Zn(2+)</name>
        <dbReference type="ChEBI" id="CHEBI:29105"/>
    </cofactor>
</comment>
<evidence type="ECO:0000256" key="1">
    <source>
        <dbReference type="ARBA" id="ARBA00001947"/>
    </source>
</evidence>
<dbReference type="Proteomes" id="UP000490386">
    <property type="component" value="Unassembled WGS sequence"/>
</dbReference>
<keyword evidence="3" id="KW-0479">Metal-binding</keyword>
<evidence type="ECO:0000256" key="4">
    <source>
        <dbReference type="ARBA" id="ARBA00022833"/>
    </source>
</evidence>
<dbReference type="Pfam" id="PF00107">
    <property type="entry name" value="ADH_zinc_N"/>
    <property type="match status" value="1"/>
</dbReference>
<dbReference type="PANTHER" id="PTHR43350:SF19">
    <property type="entry name" value="D-GULOSIDE 3-DEHYDROGENASE"/>
    <property type="match status" value="1"/>
</dbReference>
<dbReference type="GO" id="GO:0016491">
    <property type="term" value="F:oxidoreductase activity"/>
    <property type="evidence" value="ECO:0007669"/>
    <property type="project" value="UniProtKB-KW"/>
</dbReference>
<name>A0A7J5B648_9MICO</name>
<reference evidence="7 8" key="1">
    <citation type="submission" date="2019-09" db="EMBL/GenBank/DDBJ databases">
        <title>Phylogeny of genus Pseudoclavibacter and closely related genus.</title>
        <authorList>
            <person name="Li Y."/>
        </authorList>
    </citation>
    <scope>NUCLEOTIDE SEQUENCE [LARGE SCALE GENOMIC DNA]</scope>
    <source>
        <strain evidence="7 8">THG-MD12</strain>
    </source>
</reference>
<dbReference type="SUPFAM" id="SSF51735">
    <property type="entry name" value="NAD(P)-binding Rossmann-fold domains"/>
    <property type="match status" value="1"/>
</dbReference>
<keyword evidence="4" id="KW-0862">Zinc</keyword>
<dbReference type="EMBL" id="WBJX01000002">
    <property type="protein sequence ID" value="KAB1638614.1"/>
    <property type="molecule type" value="Genomic_DNA"/>
</dbReference>
<dbReference type="PANTHER" id="PTHR43350">
    <property type="entry name" value="NAD-DEPENDENT ALCOHOL DEHYDROGENASE"/>
    <property type="match status" value="1"/>
</dbReference>
<comment type="caution">
    <text evidence="7">The sequence shown here is derived from an EMBL/GenBank/DDBJ whole genome shotgun (WGS) entry which is preliminary data.</text>
</comment>
<comment type="similarity">
    <text evidence="2">Belongs to the zinc-containing alcohol dehydrogenase family.</text>
</comment>
<gene>
    <name evidence="7" type="ORF">F8O03_07425</name>
</gene>
<keyword evidence="8" id="KW-1185">Reference proteome</keyword>
<sequence>MPAKLRHWLTQLFTRGERKLHAVAGCLSAATAPEAVVIAVDPNSDKHGLALRAGADAVTTPEGAAALVAELVPGGVDLAVEAVGNANVMSACLEMLVRCGAVVSVGCPHPLQQLVVPALQFAGSGKRLLDSYVGSTAAFEDINDVLDALAEGRVVDSSHRTEARACTVRGWMLTTRTCGPAGSAS</sequence>
<dbReference type="Gene3D" id="3.40.50.720">
    <property type="entry name" value="NAD(P)-binding Rossmann-like Domain"/>
    <property type="match status" value="1"/>
</dbReference>
<dbReference type="Gene3D" id="3.90.180.10">
    <property type="entry name" value="Medium-chain alcohol dehydrogenases, catalytic domain"/>
    <property type="match status" value="1"/>
</dbReference>
<dbReference type="GO" id="GO:0046872">
    <property type="term" value="F:metal ion binding"/>
    <property type="evidence" value="ECO:0007669"/>
    <property type="project" value="UniProtKB-KW"/>
</dbReference>
<evidence type="ECO:0000256" key="3">
    <source>
        <dbReference type="ARBA" id="ARBA00022723"/>
    </source>
</evidence>
<evidence type="ECO:0000256" key="2">
    <source>
        <dbReference type="ARBA" id="ARBA00008072"/>
    </source>
</evidence>
<accession>A0A7J5B648</accession>